<accession>A0A1Y5IAS3</accession>
<name>A0A1Y5IAS3_OSTTA</name>
<dbReference type="EMBL" id="KZ155782">
    <property type="protein sequence ID" value="OUS46616.1"/>
    <property type="molecule type" value="Genomic_DNA"/>
</dbReference>
<evidence type="ECO:0000313" key="2">
    <source>
        <dbReference type="EMBL" id="OUS46616.1"/>
    </source>
</evidence>
<evidence type="ECO:0000256" key="1">
    <source>
        <dbReference type="SAM" id="MobiDB-lite"/>
    </source>
</evidence>
<reference evidence="2" key="1">
    <citation type="submission" date="2017-04" db="EMBL/GenBank/DDBJ databases">
        <title>Population genomics of picophytoplankton unveils novel chromosome hypervariability.</title>
        <authorList>
            <consortium name="DOE Joint Genome Institute"/>
            <person name="Blanc-Mathieu R."/>
            <person name="Krasovec M."/>
            <person name="Hebrard M."/>
            <person name="Yau S."/>
            <person name="Desgranges E."/>
            <person name="Martin J."/>
            <person name="Schackwitz W."/>
            <person name="Kuo A."/>
            <person name="Salin G."/>
            <person name="Donnadieu C."/>
            <person name="Desdevises Y."/>
            <person name="Sanchez-Ferandin S."/>
            <person name="Moreau H."/>
            <person name="Rivals E."/>
            <person name="Grigoriev I.V."/>
            <person name="Grimsley N."/>
            <person name="Eyre-Walker A."/>
            <person name="Piganeau G."/>
        </authorList>
    </citation>
    <scope>NUCLEOTIDE SEQUENCE [LARGE SCALE GENOMIC DNA]</scope>
    <source>
        <strain evidence="2">RCC 1115</strain>
    </source>
</reference>
<dbReference type="PANTHER" id="PTHR36809:SF1">
    <property type="entry name" value="TRANSMEMBRANE PROTEIN"/>
    <property type="match status" value="1"/>
</dbReference>
<sequence>MRAAPTPTHSRAAPSASTSRARAQSSASASMTIRRHPPHAHASASHRRRVAVRALEDPPEVEQWQLWFGFIAGLSPFAIAAYEFGKRVLIQKRCARCAGAGLVVLGDDGRKVKCPACGGFLPWESWERFLTSEVGNGGVVRAPKGQTSAFYSVEKAVEASERMVRDDARERAREREDA</sequence>
<gene>
    <name evidence="2" type="ORF">BE221DRAFT_191790</name>
</gene>
<feature type="compositionally biased region" description="Low complexity" evidence="1">
    <location>
        <begin position="1"/>
        <end position="30"/>
    </location>
</feature>
<dbReference type="PANTHER" id="PTHR36809">
    <property type="entry name" value="TRANSMEMBRANE PROTEIN"/>
    <property type="match status" value="1"/>
</dbReference>
<feature type="compositionally biased region" description="Basic residues" evidence="1">
    <location>
        <begin position="33"/>
        <end position="47"/>
    </location>
</feature>
<dbReference type="eggNOG" id="ENOG502SA2A">
    <property type="taxonomic scope" value="Eukaryota"/>
</dbReference>
<organism evidence="2">
    <name type="scientific">Ostreococcus tauri</name>
    <name type="common">Marine green alga</name>
    <dbReference type="NCBI Taxonomy" id="70448"/>
    <lineage>
        <taxon>Eukaryota</taxon>
        <taxon>Viridiplantae</taxon>
        <taxon>Chlorophyta</taxon>
        <taxon>Mamiellophyceae</taxon>
        <taxon>Mamiellales</taxon>
        <taxon>Bathycoccaceae</taxon>
        <taxon>Ostreococcus</taxon>
    </lineage>
</organism>
<dbReference type="Proteomes" id="UP000195557">
    <property type="component" value="Unassembled WGS sequence"/>
</dbReference>
<proteinExistence type="predicted"/>
<dbReference type="AlphaFoldDB" id="A0A1Y5IAS3"/>
<protein>
    <submittedName>
        <fullName evidence="2">Uncharacterized protein</fullName>
    </submittedName>
</protein>
<feature type="region of interest" description="Disordered" evidence="1">
    <location>
        <begin position="1"/>
        <end position="47"/>
    </location>
</feature>